<feature type="non-terminal residue" evidence="1">
    <location>
        <position position="60"/>
    </location>
</feature>
<keyword evidence="2" id="KW-1185">Reference proteome</keyword>
<protein>
    <submittedName>
        <fullName evidence="1">Uncharacterized protein</fullName>
    </submittedName>
</protein>
<accession>A0A0C3G671</accession>
<evidence type="ECO:0000313" key="1">
    <source>
        <dbReference type="EMBL" id="KIM86131.1"/>
    </source>
</evidence>
<evidence type="ECO:0000313" key="2">
    <source>
        <dbReference type="Proteomes" id="UP000054166"/>
    </source>
</evidence>
<dbReference type="HOGENOM" id="CLU_2948217_0_0_1"/>
<dbReference type="InParanoid" id="A0A0C3G671"/>
<gene>
    <name evidence="1" type="ORF">PILCRDRAFT_816669</name>
</gene>
<dbReference type="Proteomes" id="UP000054166">
    <property type="component" value="Unassembled WGS sequence"/>
</dbReference>
<dbReference type="EMBL" id="KN832983">
    <property type="protein sequence ID" value="KIM86131.1"/>
    <property type="molecule type" value="Genomic_DNA"/>
</dbReference>
<reference evidence="2" key="2">
    <citation type="submission" date="2015-01" db="EMBL/GenBank/DDBJ databases">
        <title>Evolutionary Origins and Diversification of the Mycorrhizal Mutualists.</title>
        <authorList>
            <consortium name="DOE Joint Genome Institute"/>
            <consortium name="Mycorrhizal Genomics Consortium"/>
            <person name="Kohler A."/>
            <person name="Kuo A."/>
            <person name="Nagy L.G."/>
            <person name="Floudas D."/>
            <person name="Copeland A."/>
            <person name="Barry K.W."/>
            <person name="Cichocki N."/>
            <person name="Veneault-Fourrey C."/>
            <person name="LaButti K."/>
            <person name="Lindquist E.A."/>
            <person name="Lipzen A."/>
            <person name="Lundell T."/>
            <person name="Morin E."/>
            <person name="Murat C."/>
            <person name="Riley R."/>
            <person name="Ohm R."/>
            <person name="Sun H."/>
            <person name="Tunlid A."/>
            <person name="Henrissat B."/>
            <person name="Grigoriev I.V."/>
            <person name="Hibbett D.S."/>
            <person name="Martin F."/>
        </authorList>
    </citation>
    <scope>NUCLEOTIDE SEQUENCE [LARGE SCALE GENOMIC DNA]</scope>
    <source>
        <strain evidence="2">F 1598</strain>
    </source>
</reference>
<organism evidence="1 2">
    <name type="scientific">Piloderma croceum (strain F 1598)</name>
    <dbReference type="NCBI Taxonomy" id="765440"/>
    <lineage>
        <taxon>Eukaryota</taxon>
        <taxon>Fungi</taxon>
        <taxon>Dikarya</taxon>
        <taxon>Basidiomycota</taxon>
        <taxon>Agaricomycotina</taxon>
        <taxon>Agaricomycetes</taxon>
        <taxon>Agaricomycetidae</taxon>
        <taxon>Atheliales</taxon>
        <taxon>Atheliaceae</taxon>
        <taxon>Piloderma</taxon>
    </lineage>
</organism>
<proteinExistence type="predicted"/>
<reference evidence="1 2" key="1">
    <citation type="submission" date="2014-04" db="EMBL/GenBank/DDBJ databases">
        <authorList>
            <consortium name="DOE Joint Genome Institute"/>
            <person name="Kuo A."/>
            <person name="Tarkka M."/>
            <person name="Buscot F."/>
            <person name="Kohler A."/>
            <person name="Nagy L.G."/>
            <person name="Floudas D."/>
            <person name="Copeland A."/>
            <person name="Barry K.W."/>
            <person name="Cichocki N."/>
            <person name="Veneault-Fourrey C."/>
            <person name="LaButti K."/>
            <person name="Lindquist E.A."/>
            <person name="Lipzen A."/>
            <person name="Lundell T."/>
            <person name="Morin E."/>
            <person name="Murat C."/>
            <person name="Sun H."/>
            <person name="Tunlid A."/>
            <person name="Henrissat B."/>
            <person name="Grigoriev I.V."/>
            <person name="Hibbett D.S."/>
            <person name="Martin F."/>
            <person name="Nordberg H.P."/>
            <person name="Cantor M.N."/>
            <person name="Hua S.X."/>
        </authorList>
    </citation>
    <scope>NUCLEOTIDE SEQUENCE [LARGE SCALE GENOMIC DNA]</scope>
    <source>
        <strain evidence="1 2">F 1598</strain>
    </source>
</reference>
<dbReference type="AlphaFoldDB" id="A0A0C3G671"/>
<name>A0A0C3G671_PILCF</name>
<sequence length="60" mass="6731">MNKWLGYERPGDLAEDDRIDVRDPGASSISNRMAYDENIFEAKLLKADFSKGISPRGVQS</sequence>